<evidence type="ECO:0000256" key="1">
    <source>
        <dbReference type="SAM" id="Coils"/>
    </source>
</evidence>
<keyword evidence="2" id="KW-0812">Transmembrane</keyword>
<keyword evidence="4" id="KW-1185">Reference proteome</keyword>
<feature type="coiled-coil region" evidence="1">
    <location>
        <begin position="227"/>
        <end position="254"/>
    </location>
</feature>
<dbReference type="Proteomes" id="UP001162120">
    <property type="component" value="Segment"/>
</dbReference>
<keyword evidence="1" id="KW-0175">Coiled coil</keyword>
<evidence type="ECO:0000313" key="3">
    <source>
        <dbReference type="EMBL" id="QOI90191.1"/>
    </source>
</evidence>
<sequence length="265" mass="31292">MFNRNQTYLACFLSLVMLFLQMYVLFYLYQKNERPVYCLMVTGHTENRIPFAKTSIANFKSQTYLSKHLIILNQSESTLLDDDNDNILEVHISTESKTLGELRNISLQFVPPNAIWTTWDDDDWRHPTYIETMVNNMTRRNADFLMSQQRIEYNLKNGFAFKTSLRSGLMNTIFSAQNPNIAYEHVSTSEDVKVKSYAMKNLKTIVVPNDPKMYIRLIHDDNTSIYVKSVKNEIKDTKKNKDYFENELTREEKEYVDNIISKYYK</sequence>
<name>A0A7M3UNE2_9VIRU</name>
<dbReference type="InterPro" id="IPR029044">
    <property type="entry name" value="Nucleotide-diphossugar_trans"/>
</dbReference>
<accession>A0A7M3UNE2</accession>
<gene>
    <name evidence="3" type="ORF">HWQ62_00054</name>
</gene>
<evidence type="ECO:0000256" key="2">
    <source>
        <dbReference type="SAM" id="Phobius"/>
    </source>
</evidence>
<feature type="transmembrane region" description="Helical" evidence="2">
    <location>
        <begin position="7"/>
        <end position="29"/>
    </location>
</feature>
<keyword evidence="2" id="KW-0472">Membrane</keyword>
<reference evidence="3" key="1">
    <citation type="submission" date="2020-06" db="EMBL/GenBank/DDBJ databases">
        <title>Lateral gene transfer of anion-conducting channel rhodopsins between green algae and giant viruses.</title>
        <authorList>
            <person name="Rozenberg A."/>
            <person name="Oppermann J."/>
            <person name="Wietek J."/>
            <person name="Fernandez Lahore R.G."/>
            <person name="Sandaa R.-A."/>
            <person name="Bratbak G."/>
            <person name="Hegemann P."/>
            <person name="Beja O."/>
        </authorList>
    </citation>
    <scope>NUCLEOTIDE SEQUENCE</scope>
    <source>
        <strain evidence="3">01B</strain>
    </source>
</reference>
<organism evidence="3 4">
    <name type="scientific">Pyramimonas orientalis virus 01B</name>
    <dbReference type="NCBI Taxonomy" id="3134525"/>
    <lineage>
        <taxon>Viruses</taxon>
        <taxon>Varidnaviria</taxon>
        <taxon>Bamfordvirae</taxon>
        <taxon>Nucleocytoviricota</taxon>
        <taxon>Megaviricetes</taxon>
        <taxon>Imitervirales</taxon>
        <taxon>Allomimiviridae</taxon>
        <taxon>Heliosvirus</taxon>
        <taxon>Heliosvirus raunefjordenense</taxon>
    </lineage>
</organism>
<protein>
    <submittedName>
        <fullName evidence="3">Uncharacterized protein</fullName>
    </submittedName>
</protein>
<proteinExistence type="predicted"/>
<evidence type="ECO:0000313" key="4">
    <source>
        <dbReference type="Proteomes" id="UP001162120"/>
    </source>
</evidence>
<dbReference type="CDD" id="cd00761">
    <property type="entry name" value="Glyco_tranf_GTA_type"/>
    <property type="match status" value="1"/>
</dbReference>
<keyword evidence="2" id="KW-1133">Transmembrane helix</keyword>
<dbReference type="SUPFAM" id="SSF53448">
    <property type="entry name" value="Nucleotide-diphospho-sugar transferases"/>
    <property type="match status" value="1"/>
</dbReference>
<dbReference type="EMBL" id="MT663534">
    <property type="protein sequence ID" value="QOI90191.1"/>
    <property type="molecule type" value="Genomic_DNA"/>
</dbReference>